<comment type="cofactor">
    <cofactor evidence="2">
        <name>Zn(2+)</name>
        <dbReference type="ChEBI" id="CHEBI:29105"/>
    </cofactor>
</comment>
<dbReference type="GO" id="GO:0005634">
    <property type="term" value="C:nucleus"/>
    <property type="evidence" value="ECO:0007669"/>
    <property type="project" value="UniProtKB-SubCell"/>
</dbReference>
<dbReference type="InterPro" id="IPR027794">
    <property type="entry name" value="tRNase_Z_dom"/>
</dbReference>
<dbReference type="Proteomes" id="UP000076858">
    <property type="component" value="Unassembled WGS sequence"/>
</dbReference>
<dbReference type="PANTHER" id="PTHR12553:SF49">
    <property type="entry name" value="ZINC PHOSPHODIESTERASE ELAC PROTEIN 2"/>
    <property type="match status" value="1"/>
</dbReference>
<evidence type="ECO:0000259" key="25">
    <source>
        <dbReference type="Pfam" id="PF13691"/>
    </source>
</evidence>
<keyword evidence="10" id="KW-0540">Nuclease</keyword>
<name>A0A0P5Z1F6_9CRUS</name>
<gene>
    <name evidence="27" type="ORF">APZ42_028680</name>
</gene>
<evidence type="ECO:0000256" key="4">
    <source>
        <dbReference type="ARBA" id="ARBA00004305"/>
    </source>
</evidence>
<dbReference type="GO" id="GO:0042645">
    <property type="term" value="C:mitochondrial nucleoid"/>
    <property type="evidence" value="ECO:0007669"/>
    <property type="project" value="UniProtKB-ARBA"/>
</dbReference>
<evidence type="ECO:0000256" key="18">
    <source>
        <dbReference type="ARBA" id="ARBA00030689"/>
    </source>
</evidence>
<comment type="catalytic activity">
    <reaction evidence="1">
        <text>Endonucleolytic cleavage of RNA, removing extra 3' nucleotides from tRNA precursor, generating 3' termini of tRNAs. A 3'-hydroxy group is left at the tRNA terminus and a 5'-phosphoryl group is left at the trailer molecule.</text>
        <dbReference type="EC" id="3.1.26.11"/>
    </reaction>
</comment>
<evidence type="ECO:0000256" key="20">
    <source>
        <dbReference type="ARBA" id="ARBA00032104"/>
    </source>
</evidence>
<keyword evidence="11" id="KW-0479">Metal-binding</keyword>
<evidence type="ECO:0000256" key="17">
    <source>
        <dbReference type="ARBA" id="ARBA00023242"/>
    </source>
</evidence>
<evidence type="ECO:0000256" key="2">
    <source>
        <dbReference type="ARBA" id="ARBA00001947"/>
    </source>
</evidence>
<comment type="subunit">
    <text evidence="23">Homodimer. Interacts with PTCD1.</text>
</comment>
<evidence type="ECO:0000256" key="3">
    <source>
        <dbReference type="ARBA" id="ARBA00004123"/>
    </source>
</evidence>
<sequence length="820" mass="92020">MNFRFPFLNVVVFTARSFHSTQRLSGKKRNEHLLNLLTTMPLEKSHVARLQSERQAKKVTKVKYPPGTVTLQVLGSGVRGAPKSLYMFTDQSCYLFNCGEGSQRLAHEHRFKLSKVEQIFFTHTSWGNVGGLPGISLTIQDVGVPNITLHGAPGLGDLFVAASRFIILKDLQVNHIDATNPESTFEDAVMKMNYIPIMPDETGKLPRSATNSPIEEEDVTNYYSREKGNPEDVPAAKRTRVEKNGDMNPSSKAALAYICRLHPKQGMLMAEKCVEFGVPPGPLYGQLKAGQDITLPNGKTVLASDVRSPDDPGPVFVVVECPDESYLDNFVSEPQLRKLQRRNGATELDCPKVVVHFTPIELTRHPKYQEWMGGFDADACHMMLGFTKDGEERRGFGSLAVHRIQHQLHLLDSEIFPHLPFDLRVDGEPEHSEASELDCQTLTTYYLRPLKKLDLSLIPILKPQEYVDESLSQEGFKPSLEALKLTLADAVPISNKAYPKLVFLGTGSCIPNKTRNTSAILVELEKDRFILMDCGEGTYGQIVRFFGHERAAQVLSNLVGVYISHLHADHHIGLIGLLQGRQHSIERTKSDAGPLMLIAPHQINFWLKTYHYSFERIRQYYTLVACANLFEGKTPDPALITGLNLKSIVTTHVRHCPNAFGVSLTTADGFKLTYSGDTMPCLSLIDIGRDSDLLIHESTMEDGMEVEAQKKTHCTTSQAIEVGRSMGAKFTLLTHFSQRYSKIPIFNEKSFASNTIGVAFDNMQISPDRLHHLPYFIPSLKLMFADHCEEMDNKTNKRKLRQEREEKHKQLQRSAQHLGN</sequence>
<keyword evidence="17" id="KW-0539">Nucleus</keyword>
<evidence type="ECO:0000256" key="10">
    <source>
        <dbReference type="ARBA" id="ARBA00022722"/>
    </source>
</evidence>
<accession>A0A0P5Z1F6</accession>
<reference evidence="27 28" key="3">
    <citation type="submission" date="2016-03" db="EMBL/GenBank/DDBJ databases">
        <title>EvidentialGene: Evidence-directed Construction of Genes on Genomes.</title>
        <authorList>
            <person name="Gilbert D.G."/>
            <person name="Choi J.-H."/>
            <person name="Mockaitis K."/>
            <person name="Colbourne J."/>
            <person name="Pfrender M."/>
        </authorList>
    </citation>
    <scope>NUCLEOTIDE SEQUENCE [LARGE SCALE GENOMIC DNA]</scope>
    <source>
        <strain evidence="27 28">Xinb3</strain>
        <tissue evidence="27">Complete organism</tissue>
    </source>
</reference>
<dbReference type="FunFam" id="3.60.15.10:FF:000014">
    <property type="entry name" value="Zinc phosphodiesterase ELAC protein 2"/>
    <property type="match status" value="1"/>
</dbReference>
<evidence type="ECO:0000313" key="28">
    <source>
        <dbReference type="Proteomes" id="UP000076858"/>
    </source>
</evidence>
<feature type="domain" description="tRNase Z endonuclease" evidence="25">
    <location>
        <begin position="84"/>
        <end position="131"/>
    </location>
</feature>
<dbReference type="GO" id="GO:1990180">
    <property type="term" value="P:mitochondrial tRNA 3'-end processing"/>
    <property type="evidence" value="ECO:0007669"/>
    <property type="project" value="TreeGrafter"/>
</dbReference>
<organism evidence="27 28">
    <name type="scientific">Daphnia magna</name>
    <dbReference type="NCBI Taxonomy" id="35525"/>
    <lineage>
        <taxon>Eukaryota</taxon>
        <taxon>Metazoa</taxon>
        <taxon>Ecdysozoa</taxon>
        <taxon>Arthropoda</taxon>
        <taxon>Crustacea</taxon>
        <taxon>Branchiopoda</taxon>
        <taxon>Diplostraca</taxon>
        <taxon>Cladocera</taxon>
        <taxon>Anomopoda</taxon>
        <taxon>Daphniidae</taxon>
        <taxon>Daphnia</taxon>
    </lineage>
</organism>
<keyword evidence="12" id="KW-0255">Endonuclease</keyword>
<dbReference type="AlphaFoldDB" id="A0A0P5Z1F6"/>
<comment type="function">
    <text evidence="22">Zinc phosphodiesterase, which displays mitochondrial tRNA 3'-processing endonuclease activity. Involved in tRNA maturation, by removing a 3'-trailer from precursor tRNA. Associates with mitochondrial DNA complexes at the nucleoids to initiate RNA processing and ribosome assembly.</text>
</comment>
<evidence type="ECO:0000256" key="21">
    <source>
        <dbReference type="ARBA" id="ARBA00032616"/>
    </source>
</evidence>
<keyword evidence="9" id="KW-0819">tRNA processing</keyword>
<evidence type="ECO:0000313" key="27">
    <source>
        <dbReference type="EMBL" id="KZS07565.1"/>
    </source>
</evidence>
<evidence type="ECO:0000256" key="7">
    <source>
        <dbReference type="ARBA" id="ARBA00013357"/>
    </source>
</evidence>
<evidence type="ECO:0000313" key="26">
    <source>
        <dbReference type="EMBL" id="JAJ05176.1"/>
    </source>
</evidence>
<evidence type="ECO:0000256" key="23">
    <source>
        <dbReference type="ARBA" id="ARBA00047136"/>
    </source>
</evidence>
<keyword evidence="16" id="KW-0496">Mitochondrion</keyword>
<dbReference type="Pfam" id="PF23023">
    <property type="entry name" value="Anti-Pycsar_Apyc1"/>
    <property type="match status" value="1"/>
</dbReference>
<evidence type="ECO:0000256" key="16">
    <source>
        <dbReference type="ARBA" id="ARBA00023128"/>
    </source>
</evidence>
<evidence type="ECO:0000256" key="1">
    <source>
        <dbReference type="ARBA" id="ARBA00000402"/>
    </source>
</evidence>
<dbReference type="Pfam" id="PF13691">
    <property type="entry name" value="Lactamase_B_4"/>
    <property type="match status" value="1"/>
</dbReference>
<keyword evidence="14" id="KW-0862">Zinc</keyword>
<dbReference type="GO" id="GO:0046872">
    <property type="term" value="F:metal ion binding"/>
    <property type="evidence" value="ECO:0007669"/>
    <property type="project" value="UniProtKB-KW"/>
</dbReference>
<evidence type="ECO:0000256" key="6">
    <source>
        <dbReference type="ARBA" id="ARBA00012477"/>
    </source>
</evidence>
<dbReference type="Gene3D" id="3.60.15.10">
    <property type="entry name" value="Ribonuclease Z/Hydroxyacylglutathione hydrolase-like"/>
    <property type="match status" value="3"/>
</dbReference>
<reference evidence="26" key="2">
    <citation type="submission" date="2015-10" db="EMBL/GenBank/DDBJ databases">
        <authorList>
            <person name="Gilbert D.G."/>
        </authorList>
    </citation>
    <scope>NUCLEOTIDE SEQUENCE</scope>
</reference>
<comment type="subcellular location">
    <subcellularLocation>
        <location evidence="4">Mitochondrion matrix</location>
    </subcellularLocation>
    <subcellularLocation>
        <location evidence="3">Nucleus</location>
    </subcellularLocation>
</comment>
<dbReference type="CDD" id="cd07718">
    <property type="entry name" value="RNaseZ_ELAC1_ELAC2-C-term-like_MBL-fold"/>
    <property type="match status" value="1"/>
</dbReference>
<evidence type="ECO:0000256" key="15">
    <source>
        <dbReference type="ARBA" id="ARBA00022946"/>
    </source>
</evidence>
<dbReference type="EMBL" id="LRGB01002451">
    <property type="protein sequence ID" value="KZS07565.1"/>
    <property type="molecule type" value="Genomic_DNA"/>
</dbReference>
<dbReference type="GO" id="GO:0042781">
    <property type="term" value="F:3'-tRNA processing endoribonuclease activity"/>
    <property type="evidence" value="ECO:0007669"/>
    <property type="project" value="UniProtKB-EC"/>
</dbReference>
<keyword evidence="13" id="KW-0378">Hydrolase</keyword>
<reference evidence="26" key="1">
    <citation type="submission" date="2015-10" db="EMBL/GenBank/DDBJ databases">
        <title>Daphnia magna gene sets from two clonal populations assembled and annotated with EvidentialGene.</title>
        <authorList>
            <person name="Gilbert D."/>
            <person name="Podicheti R."/>
            <person name="Orsini L."/>
            <person name="Colbourne J."/>
            <person name="Pfrender M."/>
        </authorList>
    </citation>
    <scope>NUCLEOTIDE SEQUENCE</scope>
</reference>
<dbReference type="OrthoDB" id="6372711at2759"/>
<protein>
    <recommendedName>
        <fullName evidence="7">Zinc phosphodiesterase ELAC protein 2</fullName>
        <ecNumber evidence="6">3.1.26.11</ecNumber>
    </recommendedName>
    <alternativeName>
        <fullName evidence="21">ElaC homolog protein 2</fullName>
    </alternativeName>
    <alternativeName>
        <fullName evidence="19">Ribonuclease Z 2</fullName>
    </alternativeName>
    <alternativeName>
        <fullName evidence="20">tRNA 3 endonuclease 2</fullName>
    </alternativeName>
    <alternativeName>
        <fullName evidence="18">tRNase Z 2</fullName>
    </alternativeName>
</protein>
<evidence type="ECO:0000256" key="22">
    <source>
        <dbReference type="ARBA" id="ARBA00046098"/>
    </source>
</evidence>
<evidence type="ECO:0000256" key="11">
    <source>
        <dbReference type="ARBA" id="ARBA00022723"/>
    </source>
</evidence>
<dbReference type="InterPro" id="IPR047151">
    <property type="entry name" value="RNZ2-like"/>
</dbReference>
<keyword evidence="8" id="KW-0597">Phosphoprotein</keyword>
<dbReference type="SUPFAM" id="SSF56281">
    <property type="entry name" value="Metallo-hydrolase/oxidoreductase"/>
    <property type="match status" value="2"/>
</dbReference>
<dbReference type="InterPro" id="IPR036866">
    <property type="entry name" value="RibonucZ/Hydroxyglut_hydro"/>
</dbReference>
<evidence type="ECO:0000256" key="12">
    <source>
        <dbReference type="ARBA" id="ARBA00022759"/>
    </source>
</evidence>
<evidence type="ECO:0000256" key="9">
    <source>
        <dbReference type="ARBA" id="ARBA00022694"/>
    </source>
</evidence>
<evidence type="ECO:0000256" key="13">
    <source>
        <dbReference type="ARBA" id="ARBA00022801"/>
    </source>
</evidence>
<evidence type="ECO:0000256" key="14">
    <source>
        <dbReference type="ARBA" id="ARBA00022833"/>
    </source>
</evidence>
<evidence type="ECO:0000256" key="5">
    <source>
        <dbReference type="ARBA" id="ARBA00007823"/>
    </source>
</evidence>
<feature type="region of interest" description="Disordered" evidence="24">
    <location>
        <begin position="794"/>
        <end position="820"/>
    </location>
</feature>
<dbReference type="EC" id="3.1.26.11" evidence="6"/>
<keyword evidence="28" id="KW-1185">Reference proteome</keyword>
<dbReference type="EMBL" id="GDIP01218226">
    <property type="protein sequence ID" value="JAJ05176.1"/>
    <property type="molecule type" value="Transcribed_RNA"/>
</dbReference>
<evidence type="ECO:0000256" key="8">
    <source>
        <dbReference type="ARBA" id="ARBA00022553"/>
    </source>
</evidence>
<keyword evidence="15" id="KW-0809">Transit peptide</keyword>
<proteinExistence type="inferred from homology"/>
<evidence type="ECO:0000256" key="19">
    <source>
        <dbReference type="ARBA" id="ARBA00030729"/>
    </source>
</evidence>
<comment type="similarity">
    <text evidence="5">Belongs to the RNase Z family.</text>
</comment>
<dbReference type="STRING" id="35525.A0A0P5Z1F6"/>
<evidence type="ECO:0000256" key="24">
    <source>
        <dbReference type="SAM" id="MobiDB-lite"/>
    </source>
</evidence>
<dbReference type="PANTHER" id="PTHR12553">
    <property type="entry name" value="ZINC PHOSPHODIESTERASE ELAC PROTEIN 2"/>
    <property type="match status" value="1"/>
</dbReference>